<evidence type="ECO:0000313" key="3">
    <source>
        <dbReference type="Proteomes" id="UP000189660"/>
    </source>
</evidence>
<keyword evidence="3" id="KW-1185">Reference proteome</keyword>
<dbReference type="RefSeq" id="WP_078039947.1">
    <property type="nucleotide sequence ID" value="NZ_CP015820.1"/>
</dbReference>
<feature type="region of interest" description="Disordered" evidence="1">
    <location>
        <begin position="274"/>
        <end position="394"/>
    </location>
</feature>
<evidence type="ECO:0000256" key="1">
    <source>
        <dbReference type="SAM" id="MobiDB-lite"/>
    </source>
</evidence>
<feature type="compositionally biased region" description="Basic and acidic residues" evidence="1">
    <location>
        <begin position="595"/>
        <end position="625"/>
    </location>
</feature>
<evidence type="ECO:0000313" key="2">
    <source>
        <dbReference type="EMBL" id="AQT43283.1"/>
    </source>
</evidence>
<name>A0A1U9MD82_9HYPH</name>
<organism evidence="2 3">
    <name type="scientific">Bartonella apihabitans</name>
    <dbReference type="NCBI Taxonomy" id="2750929"/>
    <lineage>
        <taxon>Bacteria</taxon>
        <taxon>Pseudomonadati</taxon>
        <taxon>Pseudomonadota</taxon>
        <taxon>Alphaproteobacteria</taxon>
        <taxon>Hyphomicrobiales</taxon>
        <taxon>Bartonellaceae</taxon>
        <taxon>Bartonella</taxon>
    </lineage>
</organism>
<gene>
    <name evidence="2" type="ORF">BBC0178_018330</name>
</gene>
<dbReference type="EMBL" id="CP015820">
    <property type="protein sequence ID" value="AQT43283.1"/>
    <property type="molecule type" value="Genomic_DNA"/>
</dbReference>
<feature type="compositionally biased region" description="Basic and acidic residues" evidence="1">
    <location>
        <begin position="312"/>
        <end position="326"/>
    </location>
</feature>
<protein>
    <submittedName>
        <fullName evidence="2">Uncharacterized protein</fullName>
    </submittedName>
</protein>
<dbReference type="AlphaFoldDB" id="A0A1U9MD82"/>
<sequence>MINIPKLLRHLIERQKSRPNSDGRQLIYEKTRLAIKSKLNEMNAPDIVQRSYMLRLEAAICEVEASYLLRPEYFVLEENRVPCHFAYQAYLPDYFGTKRDVAVDHGRLRQLASNRNMFRYWSFENDEPSMTDVIGLFNFKGRKAAANGAQGLTDNPHLTDFAARRASRQSDSDQPAVINNRDLSHKRNLNAEDDNEIEALIEGRERTVIPALGRQANLQSVNARNDTLFPDAGAQQISQGQTRQYMPWQQNFQKENSPYYSLSGSITNGFRQSSFNTGRTPSSNRQAAMQGGQSFPLNGERGNRPSVNNINRFREAGIQRGRDGHRQSMGNAETPMNGARSSRPDGAFSKRQPQMPWENAMQSQSYQATSGVKKNNGKRAPSGQQPQQAGYGNVGGYAATPDIYFLDETDAVEQFSVSNEPDPAADRKISVDEQIKELERRLFKRETVVTASPLPRPIISAPSGRGLSNAAASTTGMNGKSPEQKIFIAPLNNDAKNAFSNGVGADTNRNRTTYPQTVFDNGNLFAFNEIELARKIPDEETRQSFSGNNRDVLEDEPPIPDFIVKYEKRDADDDKRDADFFEQQTNNIATSGENTSRKAPDENRSQSKEADQRQSKQFEQDLFPKDLSFDDRRQNRFGRQLTYKALSHAIRENIKGKGSLAAGILAACVLSSGVYYFWRGNVPVFSSINIGGDSRTFDLSATSAISPSASDDLPAQALSLTDANHGAANSEAGKTFSKASVSDMSFSPLKETRKDVDLPSAAVNANGVQNPYQQAMSEPQKTKGVKGVDPQDAQIRTRKRADARMLLKDKKGIERKLEGSVAWTLRPPHSSENPYDETALVADFTTQDGQMGVRMSIRKNYRENLDATHLIDLSFTQFEGVDSSSVVGVRGIYFGDKTNILNNQASTTVANLFENNFIASLRLVPDDKDYNENFLGHAAVFGFPATFNDGKTALFVLNKGPQNQELFDKFNEKIPIRYRLFPQFVFYLNLYL</sequence>
<feature type="compositionally biased region" description="Polar residues" evidence="1">
    <location>
        <begin position="274"/>
        <end position="296"/>
    </location>
</feature>
<feature type="region of interest" description="Disordered" evidence="1">
    <location>
        <begin position="456"/>
        <end position="481"/>
    </location>
</feature>
<dbReference type="KEGG" id="bapa:BBC0178_018330"/>
<feature type="region of interest" description="Disordered" evidence="1">
    <location>
        <begin position="538"/>
        <end position="559"/>
    </location>
</feature>
<dbReference type="OrthoDB" id="8442940at2"/>
<dbReference type="Proteomes" id="UP000189660">
    <property type="component" value="Chromosome"/>
</dbReference>
<reference evidence="2 3" key="1">
    <citation type="submission" date="2016-11" db="EMBL/GenBank/DDBJ databases">
        <title>Comparative genomics of Bartonella apis.</title>
        <authorList>
            <person name="Engel P."/>
        </authorList>
    </citation>
    <scope>NUCLEOTIDE SEQUENCE [LARGE SCALE GENOMIC DNA]</scope>
    <source>
        <strain evidence="2 3">BBC0178</strain>
    </source>
</reference>
<accession>A0A1U9MD82</accession>
<proteinExistence type="predicted"/>
<feature type="region of interest" description="Disordered" evidence="1">
    <location>
        <begin position="582"/>
        <end position="625"/>
    </location>
</feature>
<feature type="compositionally biased region" description="Polar residues" evidence="1">
    <location>
        <begin position="360"/>
        <end position="373"/>
    </location>
</feature>
<feature type="compositionally biased region" description="Polar residues" evidence="1">
    <location>
        <begin position="583"/>
        <end position="594"/>
    </location>
</feature>